<evidence type="ECO:0000256" key="9">
    <source>
        <dbReference type="RuleBase" id="RU369079"/>
    </source>
</evidence>
<comment type="caution">
    <text evidence="9">Lacks conserved residue(s) required for the propagation of feature annotation.</text>
</comment>
<dbReference type="HOGENOM" id="CLU_1348010_0_0_5"/>
<keyword evidence="4 9" id="KW-0997">Cell inner membrane</keyword>
<evidence type="ECO:0000256" key="8">
    <source>
        <dbReference type="ARBA" id="ARBA00038436"/>
    </source>
</evidence>
<keyword evidence="5 9" id="KW-0812">Transmembrane</keyword>
<feature type="transmembrane region" description="Helical" evidence="9">
    <location>
        <begin position="35"/>
        <end position="56"/>
    </location>
</feature>
<evidence type="ECO:0000256" key="3">
    <source>
        <dbReference type="ARBA" id="ARBA00022475"/>
    </source>
</evidence>
<evidence type="ECO:0000256" key="7">
    <source>
        <dbReference type="ARBA" id="ARBA00023136"/>
    </source>
</evidence>
<keyword evidence="7 9" id="KW-0472">Membrane</keyword>
<evidence type="ECO:0000313" key="12">
    <source>
        <dbReference type="Proteomes" id="UP000008817"/>
    </source>
</evidence>
<feature type="transmembrane region" description="Helical" evidence="9">
    <location>
        <begin position="108"/>
        <end position="128"/>
    </location>
</feature>
<dbReference type="GO" id="GO:0022857">
    <property type="term" value="F:transmembrane transporter activity"/>
    <property type="evidence" value="ECO:0007669"/>
    <property type="project" value="UniProtKB-UniRule"/>
</dbReference>
<dbReference type="KEGG" id="rec:RHECIAT_PC0000059"/>
<dbReference type="Proteomes" id="UP000008817">
    <property type="component" value="Plasmid pC"/>
</dbReference>
<dbReference type="AlphaFoldDB" id="B3Q4K9"/>
<keyword evidence="2 9" id="KW-0813">Transport</keyword>
<reference evidence="11 12" key="1">
    <citation type="submission" date="2008-04" db="EMBL/GenBank/DDBJ databases">
        <title>Genome diversity and DNA divergence of Rhizobium etli.</title>
        <authorList>
            <person name="Gonzalez V."/>
            <person name="Acosta J.L."/>
            <person name="Santamaria R.I."/>
            <person name="Bustos P."/>
            <person name="Hernandez-Gonzalez I.L."/>
            <person name="Fernandez J.L."/>
            <person name="Diaz R."/>
            <person name="Flores M."/>
            <person name="Mora J."/>
            <person name="Palacios R."/>
            <person name="Davila G."/>
        </authorList>
    </citation>
    <scope>NUCLEOTIDE SEQUENCE [LARGE SCALE GENOMIC DNA]</scope>
    <source>
        <strain evidence="11 12">CIAT 652</strain>
        <plasmid evidence="12">Plasmid pC</plasmid>
    </source>
</reference>
<evidence type="ECO:0000256" key="6">
    <source>
        <dbReference type="ARBA" id="ARBA00022989"/>
    </source>
</evidence>
<accession>B3Q4K9</accession>
<evidence type="ECO:0000259" key="10">
    <source>
        <dbReference type="Pfam" id="PF04290"/>
    </source>
</evidence>
<dbReference type="InterPro" id="IPR007387">
    <property type="entry name" value="TRAP_DctQ"/>
</dbReference>
<evidence type="ECO:0000313" key="11">
    <source>
        <dbReference type="EMBL" id="ACE94140.1"/>
    </source>
</evidence>
<feature type="transmembrane region" description="Helical" evidence="9">
    <location>
        <begin position="68"/>
        <end position="88"/>
    </location>
</feature>
<evidence type="ECO:0000256" key="2">
    <source>
        <dbReference type="ARBA" id="ARBA00022448"/>
    </source>
</evidence>
<keyword evidence="6 9" id="KW-1133">Transmembrane helix</keyword>
<evidence type="ECO:0000256" key="1">
    <source>
        <dbReference type="ARBA" id="ARBA00004429"/>
    </source>
</evidence>
<gene>
    <name evidence="11" type="ordered locus">RHECIAT_PC0000059</name>
</gene>
<name>B3Q4K9_RHIE6</name>
<protein>
    <recommendedName>
        <fullName evidence="9">TRAP transporter small permease protein</fullName>
    </recommendedName>
</protein>
<dbReference type="GO" id="GO:0015740">
    <property type="term" value="P:C4-dicarboxylate transport"/>
    <property type="evidence" value="ECO:0007669"/>
    <property type="project" value="TreeGrafter"/>
</dbReference>
<comment type="subcellular location">
    <subcellularLocation>
        <location evidence="1 9">Cell inner membrane</location>
        <topology evidence="1 9">Multi-pass membrane protein</topology>
    </subcellularLocation>
</comment>
<feature type="domain" description="Tripartite ATP-independent periplasmic transporters DctQ component" evidence="10">
    <location>
        <begin position="44"/>
        <end position="145"/>
    </location>
</feature>
<dbReference type="eggNOG" id="COG3090">
    <property type="taxonomic scope" value="Bacteria"/>
</dbReference>
<keyword evidence="3" id="KW-1003">Cell membrane</keyword>
<comment type="subunit">
    <text evidence="9">The complex comprises the extracytoplasmic solute receptor protein and the two transmembrane proteins.</text>
</comment>
<geneLocation type="plasmid" evidence="11 12">
    <name>pC</name>
</geneLocation>
<evidence type="ECO:0000256" key="4">
    <source>
        <dbReference type="ARBA" id="ARBA00022519"/>
    </source>
</evidence>
<organism evidence="11 12">
    <name type="scientific">Rhizobium etli (strain CIAT 652)</name>
    <dbReference type="NCBI Taxonomy" id="491916"/>
    <lineage>
        <taxon>Bacteria</taxon>
        <taxon>Pseudomonadati</taxon>
        <taxon>Pseudomonadota</taxon>
        <taxon>Alphaproteobacteria</taxon>
        <taxon>Hyphomicrobiales</taxon>
        <taxon>Rhizobiaceae</taxon>
        <taxon>Rhizobium/Agrobacterium group</taxon>
        <taxon>Rhizobium</taxon>
    </lineage>
</organism>
<dbReference type="Pfam" id="PF04290">
    <property type="entry name" value="DctQ"/>
    <property type="match status" value="1"/>
</dbReference>
<proteinExistence type="inferred from homology"/>
<sequence length="203" mass="23240">MSQEIHTPITAEEIGHEFEGHAPTANVSDYAVEDWITLIVFWLMAGCVFLQFFTRYVLNDSYAWTEEIAINCLIGVVFLGAVMCVRTSRHIQVDVFYHYMPAGLARVLATFVDIVRIGFFAYGCYLMWRYVDIVADEEMVTIALPAQYRLLLGAGRFRADADPRRDRLHRQYAPRLLRSGAPGRIPDRRGLTQCCCFLALFWG</sequence>
<dbReference type="InterPro" id="IPR055348">
    <property type="entry name" value="DctQ"/>
</dbReference>
<comment type="function">
    <text evidence="9">Part of the tripartite ATP-independent periplasmic (TRAP) transport system.</text>
</comment>
<evidence type="ECO:0000256" key="5">
    <source>
        <dbReference type="ARBA" id="ARBA00022692"/>
    </source>
</evidence>
<comment type="similarity">
    <text evidence="8 9">Belongs to the TRAP transporter small permease family.</text>
</comment>
<keyword evidence="11" id="KW-0614">Plasmid</keyword>
<dbReference type="PANTHER" id="PTHR35011">
    <property type="entry name" value="2,3-DIKETO-L-GULONATE TRAP TRANSPORTER SMALL PERMEASE PROTEIN YIAM"/>
    <property type="match status" value="1"/>
</dbReference>
<dbReference type="EMBL" id="CP001077">
    <property type="protein sequence ID" value="ACE94140.1"/>
    <property type="molecule type" value="Genomic_DNA"/>
</dbReference>
<dbReference type="GO" id="GO:0005886">
    <property type="term" value="C:plasma membrane"/>
    <property type="evidence" value="ECO:0007669"/>
    <property type="project" value="UniProtKB-SubCell"/>
</dbReference>
<dbReference type="PANTHER" id="PTHR35011:SF11">
    <property type="entry name" value="TRAP TRANSPORTER SMALL PERMEASE PROTEIN"/>
    <property type="match status" value="1"/>
</dbReference>